<keyword evidence="2" id="KW-1185">Reference proteome</keyword>
<gene>
    <name evidence="1" type="ORF">CFP56_018921</name>
</gene>
<name>A0AAW0KHN8_QUESU</name>
<accession>A0AAW0KHN8</accession>
<protein>
    <recommendedName>
        <fullName evidence="3">RNase H type-1 domain-containing protein</fullName>
    </recommendedName>
</protein>
<dbReference type="EMBL" id="PKMF04000294">
    <property type="protein sequence ID" value="KAK7838940.1"/>
    <property type="molecule type" value="Genomic_DNA"/>
</dbReference>
<evidence type="ECO:0000313" key="1">
    <source>
        <dbReference type="EMBL" id="KAK7838940.1"/>
    </source>
</evidence>
<evidence type="ECO:0000313" key="2">
    <source>
        <dbReference type="Proteomes" id="UP000237347"/>
    </source>
</evidence>
<reference evidence="1 2" key="1">
    <citation type="journal article" date="2018" name="Sci. Data">
        <title>The draft genome sequence of cork oak.</title>
        <authorList>
            <person name="Ramos A.M."/>
            <person name="Usie A."/>
            <person name="Barbosa P."/>
            <person name="Barros P.M."/>
            <person name="Capote T."/>
            <person name="Chaves I."/>
            <person name="Simoes F."/>
            <person name="Abreu I."/>
            <person name="Carrasquinho I."/>
            <person name="Faro C."/>
            <person name="Guimaraes J.B."/>
            <person name="Mendonca D."/>
            <person name="Nobrega F."/>
            <person name="Rodrigues L."/>
            <person name="Saibo N.J.M."/>
            <person name="Varela M.C."/>
            <person name="Egas C."/>
            <person name="Matos J."/>
            <person name="Miguel C.M."/>
            <person name="Oliveira M.M."/>
            <person name="Ricardo C.P."/>
            <person name="Goncalves S."/>
        </authorList>
    </citation>
    <scope>NUCLEOTIDE SEQUENCE [LARGE SCALE GENOMIC DNA]</scope>
    <source>
        <strain evidence="2">cv. HL8</strain>
    </source>
</reference>
<comment type="caution">
    <text evidence="1">The sequence shown here is derived from an EMBL/GenBank/DDBJ whole genome shotgun (WGS) entry which is preliminary data.</text>
</comment>
<sequence>MCCNLNIAALIVELDARAVVDAFSNNHYVNNIISPILDDCRLLNS</sequence>
<proteinExistence type="predicted"/>
<evidence type="ECO:0008006" key="3">
    <source>
        <dbReference type="Google" id="ProtNLM"/>
    </source>
</evidence>
<dbReference type="Proteomes" id="UP000237347">
    <property type="component" value="Unassembled WGS sequence"/>
</dbReference>
<organism evidence="1 2">
    <name type="scientific">Quercus suber</name>
    <name type="common">Cork oak</name>
    <dbReference type="NCBI Taxonomy" id="58331"/>
    <lineage>
        <taxon>Eukaryota</taxon>
        <taxon>Viridiplantae</taxon>
        <taxon>Streptophyta</taxon>
        <taxon>Embryophyta</taxon>
        <taxon>Tracheophyta</taxon>
        <taxon>Spermatophyta</taxon>
        <taxon>Magnoliopsida</taxon>
        <taxon>eudicotyledons</taxon>
        <taxon>Gunneridae</taxon>
        <taxon>Pentapetalae</taxon>
        <taxon>rosids</taxon>
        <taxon>fabids</taxon>
        <taxon>Fagales</taxon>
        <taxon>Fagaceae</taxon>
        <taxon>Quercus</taxon>
    </lineage>
</organism>
<dbReference type="AlphaFoldDB" id="A0AAW0KHN8"/>